<dbReference type="PANTHER" id="PTHR31344">
    <property type="entry name" value="NUCLEAR PORE COMPLEX PROTEIN NUP205"/>
    <property type="match status" value="1"/>
</dbReference>
<dbReference type="GO" id="GO:0005643">
    <property type="term" value="C:nuclear pore"/>
    <property type="evidence" value="ECO:0007669"/>
    <property type="project" value="InterPro"/>
</dbReference>
<feature type="chain" id="PRO_5020028076" evidence="1">
    <location>
        <begin position="18"/>
        <end position="131"/>
    </location>
</feature>
<sequence>MSFVLIQFLMMFLKLWTHRLDKDDLDDENESINNFPCNAAPIAYSPPPPTTITSITGEIGSESQLRRSKSSIVRKSYTSDDELDELNYPLSLILNSGSSSPASKNNCKWKDGRDESAIRFELLRDVWMNSE</sequence>
<protein>
    <submittedName>
        <fullName evidence="2">Uncharacterized protein</fullName>
    </submittedName>
</protein>
<keyword evidence="3" id="KW-1185">Reference proteome</keyword>
<dbReference type="EMBL" id="CP039350">
    <property type="protein sequence ID" value="QCD96680.1"/>
    <property type="molecule type" value="Genomic_DNA"/>
</dbReference>
<gene>
    <name evidence="2" type="ORF">DEO72_LG6g1387</name>
</gene>
<dbReference type="PANTHER" id="PTHR31344:SF15">
    <property type="entry name" value="EEIG1_EHBP1 PROTEIN AMINO-TERMINAL DOMAIN PROTEIN"/>
    <property type="match status" value="1"/>
</dbReference>
<feature type="signal peptide" evidence="1">
    <location>
        <begin position="1"/>
        <end position="17"/>
    </location>
</feature>
<dbReference type="InterPro" id="IPR021827">
    <property type="entry name" value="Nup186/Nup192/Nup205"/>
</dbReference>
<organism evidence="2 3">
    <name type="scientific">Vigna unguiculata</name>
    <name type="common">Cowpea</name>
    <dbReference type="NCBI Taxonomy" id="3917"/>
    <lineage>
        <taxon>Eukaryota</taxon>
        <taxon>Viridiplantae</taxon>
        <taxon>Streptophyta</taxon>
        <taxon>Embryophyta</taxon>
        <taxon>Tracheophyta</taxon>
        <taxon>Spermatophyta</taxon>
        <taxon>Magnoliopsida</taxon>
        <taxon>eudicotyledons</taxon>
        <taxon>Gunneridae</taxon>
        <taxon>Pentapetalae</taxon>
        <taxon>rosids</taxon>
        <taxon>fabids</taxon>
        <taxon>Fabales</taxon>
        <taxon>Fabaceae</taxon>
        <taxon>Papilionoideae</taxon>
        <taxon>50 kb inversion clade</taxon>
        <taxon>NPAAA clade</taxon>
        <taxon>indigoferoid/millettioid clade</taxon>
        <taxon>Phaseoleae</taxon>
        <taxon>Vigna</taxon>
    </lineage>
</organism>
<evidence type="ECO:0000313" key="2">
    <source>
        <dbReference type="EMBL" id="QCD96680.1"/>
    </source>
</evidence>
<name>A0A4D6M7M4_VIGUN</name>
<keyword evidence="1" id="KW-0732">Signal</keyword>
<accession>A0A4D6M7M4</accession>
<dbReference type="Proteomes" id="UP000501690">
    <property type="component" value="Linkage Group LG6"/>
</dbReference>
<evidence type="ECO:0000313" key="3">
    <source>
        <dbReference type="Proteomes" id="UP000501690"/>
    </source>
</evidence>
<evidence type="ECO:0000256" key="1">
    <source>
        <dbReference type="SAM" id="SignalP"/>
    </source>
</evidence>
<dbReference type="AlphaFoldDB" id="A0A4D6M7M4"/>
<reference evidence="2 3" key="1">
    <citation type="submission" date="2019-04" db="EMBL/GenBank/DDBJ databases">
        <title>An improved genome assembly and genetic linkage map for asparagus bean, Vigna unguiculata ssp. sesquipedialis.</title>
        <authorList>
            <person name="Xia Q."/>
            <person name="Zhang R."/>
            <person name="Dong Y."/>
        </authorList>
    </citation>
    <scope>NUCLEOTIDE SEQUENCE [LARGE SCALE GENOMIC DNA]</scope>
    <source>
        <tissue evidence="2">Leaf</tissue>
    </source>
</reference>
<proteinExistence type="predicted"/>